<comment type="caution">
    <text evidence="3">The sequence shown here is derived from an EMBL/GenBank/DDBJ whole genome shotgun (WGS) entry which is preliminary data.</text>
</comment>
<dbReference type="Proteomes" id="UP001530377">
    <property type="component" value="Unassembled WGS sequence"/>
</dbReference>
<sequence>MIIVHYLDHRLPKSLPSPPGGNDEQYRSGKIVVITGANAGIGYETSRRLAVDYGMTVIMGCRSTSKCRVASASIDDELRLLGRGGGTTGTARNVVVDVLFNNAGYVPISGTPVDDVTGLESSFMSMHLSHLYLTELLLRRNPKLRVVNTSSGTHHICALLNSMNYYIMFSRTTLGIRGDGHGGGGGGCINDGFFVRGWNSATDGRAYIRAKLANVMHVVELPRRHPEATAIVVDLGWVGTSIQPFMTGSIFTPANLGMMRSARVGIHPVLIAVLSSEARLCDDLDVGRKLNDAGISLDSFGRSTEAFTAGWWWKKYEGGGEDMSRDGMLRIGERLWDESVKILQDHGHLL</sequence>
<dbReference type="AlphaFoldDB" id="A0ABD3RY96"/>
<evidence type="ECO:0000256" key="1">
    <source>
        <dbReference type="ARBA" id="ARBA00006484"/>
    </source>
</evidence>
<gene>
    <name evidence="3" type="ORF">ACHAXA_007732</name>
</gene>
<accession>A0ABD3RY96</accession>
<dbReference type="GO" id="GO:0016491">
    <property type="term" value="F:oxidoreductase activity"/>
    <property type="evidence" value="ECO:0007669"/>
    <property type="project" value="UniProtKB-KW"/>
</dbReference>
<keyword evidence="4" id="KW-1185">Reference proteome</keyword>
<evidence type="ECO:0000313" key="4">
    <source>
        <dbReference type="Proteomes" id="UP001530377"/>
    </source>
</evidence>
<evidence type="ECO:0000313" key="3">
    <source>
        <dbReference type="EMBL" id="KAL3817189.1"/>
    </source>
</evidence>
<dbReference type="InterPro" id="IPR002347">
    <property type="entry name" value="SDR_fam"/>
</dbReference>
<evidence type="ECO:0000256" key="2">
    <source>
        <dbReference type="ARBA" id="ARBA00023002"/>
    </source>
</evidence>
<dbReference type="SUPFAM" id="SSF51735">
    <property type="entry name" value="NAD(P)-binding Rossmann-fold domains"/>
    <property type="match status" value="1"/>
</dbReference>
<evidence type="ECO:0008006" key="5">
    <source>
        <dbReference type="Google" id="ProtNLM"/>
    </source>
</evidence>
<dbReference type="PANTHER" id="PTHR24320">
    <property type="entry name" value="RETINOL DEHYDROGENASE"/>
    <property type="match status" value="1"/>
</dbReference>
<organism evidence="3 4">
    <name type="scientific">Cyclostephanos tholiformis</name>
    <dbReference type="NCBI Taxonomy" id="382380"/>
    <lineage>
        <taxon>Eukaryota</taxon>
        <taxon>Sar</taxon>
        <taxon>Stramenopiles</taxon>
        <taxon>Ochrophyta</taxon>
        <taxon>Bacillariophyta</taxon>
        <taxon>Coscinodiscophyceae</taxon>
        <taxon>Thalassiosirophycidae</taxon>
        <taxon>Stephanodiscales</taxon>
        <taxon>Stephanodiscaceae</taxon>
        <taxon>Cyclostephanos</taxon>
    </lineage>
</organism>
<dbReference type="PRINTS" id="PR00081">
    <property type="entry name" value="GDHRDH"/>
</dbReference>
<dbReference type="EMBL" id="JALLPB020000116">
    <property type="protein sequence ID" value="KAL3817189.1"/>
    <property type="molecule type" value="Genomic_DNA"/>
</dbReference>
<dbReference type="Gene3D" id="3.40.50.720">
    <property type="entry name" value="NAD(P)-binding Rossmann-like Domain"/>
    <property type="match status" value="1"/>
</dbReference>
<dbReference type="PANTHER" id="PTHR24320:SF152">
    <property type="entry name" value="SHORT-CHAIN DEHYDROGENASE_REDUCTASE FAMILY PROTEIN"/>
    <property type="match status" value="1"/>
</dbReference>
<proteinExistence type="inferred from homology"/>
<keyword evidence="2" id="KW-0560">Oxidoreductase</keyword>
<reference evidence="3 4" key="1">
    <citation type="submission" date="2024-10" db="EMBL/GenBank/DDBJ databases">
        <title>Updated reference genomes for cyclostephanoid diatoms.</title>
        <authorList>
            <person name="Roberts W.R."/>
            <person name="Alverson A.J."/>
        </authorList>
    </citation>
    <scope>NUCLEOTIDE SEQUENCE [LARGE SCALE GENOMIC DNA]</scope>
    <source>
        <strain evidence="3 4">AJA228-03</strain>
    </source>
</reference>
<dbReference type="InterPro" id="IPR036291">
    <property type="entry name" value="NAD(P)-bd_dom_sf"/>
</dbReference>
<comment type="similarity">
    <text evidence="1">Belongs to the short-chain dehydrogenases/reductases (SDR) family.</text>
</comment>
<protein>
    <recommendedName>
        <fullName evidence="5">NAD(P)-binding protein</fullName>
    </recommendedName>
</protein>
<name>A0ABD3RY96_9STRA</name>